<dbReference type="AlphaFoldDB" id="A0AAW4V0M6"/>
<dbReference type="Pfam" id="PF13304">
    <property type="entry name" value="AAA_21"/>
    <property type="match status" value="1"/>
</dbReference>
<name>A0AAW4V0M6_PHOVU</name>
<accession>A0AAW4V0M6</accession>
<evidence type="ECO:0000313" key="3">
    <source>
        <dbReference type="Proteomes" id="UP001199363"/>
    </source>
</evidence>
<comment type="caution">
    <text evidence="2">The sequence shown here is derived from an EMBL/GenBank/DDBJ whole genome shotgun (WGS) entry which is preliminary data.</text>
</comment>
<dbReference type="PANTHER" id="PTHR43581:SF4">
    <property type="entry name" value="ATP_GTP PHOSPHATASE"/>
    <property type="match status" value="1"/>
</dbReference>
<dbReference type="GO" id="GO:0005524">
    <property type="term" value="F:ATP binding"/>
    <property type="evidence" value="ECO:0007669"/>
    <property type="project" value="InterPro"/>
</dbReference>
<proteinExistence type="predicted"/>
<sequence length="458" mass="51686">MIEEISCCGYRGFAKKQSLKLAIPNGKKGSGLTVLVGPNGGGKSTIVECFSKISENNASFTEGKRNKLAGDKVSIEIKYNNQNCSLTTVNEGGSETIWNSEIGKPQIYYLPSRRVFNPYFGKSLWDRNTYIQNPENIQFRGNNLNNFSYRLFDANKHPSDFNKLFWKILGKELPWTIDQDDAGQYYVKVKKADTIYHNSDGLGEGIVSLLFIVDALFEAKSDELIVIDEPELSLHPQLQIRLLNEILEITKNVQIVISTHSANMVSIEAAINGGEIARVFEKEDGSTIASIDETCREYFKSYTHNIYNPHILGNDARSCFFAEDGFIITEGQEDVVLIPEILKQLGFTNNIALFGFGAGGASNISKIAHILKCLGFSYIGALFDGDKKEEYKQFNLKFSQYGYKAWIIPADDIRDKPAMNREFKSGLLDKQNNLKSQYNNDEFKEMLREMIDFSLHHN</sequence>
<dbReference type="Proteomes" id="UP001199363">
    <property type="component" value="Unassembled WGS sequence"/>
</dbReference>
<reference evidence="2" key="1">
    <citation type="submission" date="2021-10" db="EMBL/GenBank/DDBJ databases">
        <title>Collection of gut derived symbiotic bacterial strains cultured from healthy donors.</title>
        <authorList>
            <person name="Lin H."/>
            <person name="Littmann E."/>
            <person name="Kohout C."/>
            <person name="Pamer E.G."/>
        </authorList>
    </citation>
    <scope>NUCLEOTIDE SEQUENCE</scope>
    <source>
        <strain evidence="2">DFI.1.167</strain>
    </source>
</reference>
<evidence type="ECO:0000259" key="1">
    <source>
        <dbReference type="Pfam" id="PF13304"/>
    </source>
</evidence>
<organism evidence="2 3">
    <name type="scientific">Phocaeicola vulgatus</name>
    <name type="common">Bacteroides vulgatus</name>
    <dbReference type="NCBI Taxonomy" id="821"/>
    <lineage>
        <taxon>Bacteria</taxon>
        <taxon>Pseudomonadati</taxon>
        <taxon>Bacteroidota</taxon>
        <taxon>Bacteroidia</taxon>
        <taxon>Bacteroidales</taxon>
        <taxon>Bacteroidaceae</taxon>
        <taxon>Phocaeicola</taxon>
    </lineage>
</organism>
<feature type="domain" description="ATPase AAA-type core" evidence="1">
    <location>
        <begin position="119"/>
        <end position="263"/>
    </location>
</feature>
<dbReference type="GO" id="GO:0016887">
    <property type="term" value="F:ATP hydrolysis activity"/>
    <property type="evidence" value="ECO:0007669"/>
    <property type="project" value="InterPro"/>
</dbReference>
<gene>
    <name evidence="2" type="ORF">LI282_22190</name>
</gene>
<dbReference type="EMBL" id="JAJCQG010000144">
    <property type="protein sequence ID" value="MCB7283716.1"/>
    <property type="molecule type" value="Genomic_DNA"/>
</dbReference>
<dbReference type="InterPro" id="IPR051396">
    <property type="entry name" value="Bact_Antivir_Def_Nuclease"/>
</dbReference>
<evidence type="ECO:0000313" key="2">
    <source>
        <dbReference type="EMBL" id="MCB7283716.1"/>
    </source>
</evidence>
<dbReference type="RefSeq" id="WP_217315907.1">
    <property type="nucleotide sequence ID" value="NZ_JAHOOU010000024.1"/>
</dbReference>
<protein>
    <submittedName>
        <fullName evidence="2">AAA family ATPase</fullName>
    </submittedName>
</protein>
<dbReference type="InterPro" id="IPR003959">
    <property type="entry name" value="ATPase_AAA_core"/>
</dbReference>
<dbReference type="PANTHER" id="PTHR43581">
    <property type="entry name" value="ATP/GTP PHOSPHATASE"/>
    <property type="match status" value="1"/>
</dbReference>